<proteinExistence type="predicted"/>
<dbReference type="AlphaFoldDB" id="A0A9P8P8Q2"/>
<protein>
    <submittedName>
        <fullName evidence="2">Uncharacterized protein</fullName>
    </submittedName>
</protein>
<dbReference type="GeneID" id="70234876"/>
<accession>A0A9P8P8Q2</accession>
<evidence type="ECO:0000313" key="2">
    <source>
        <dbReference type="EMBL" id="KAH3667260.1"/>
    </source>
</evidence>
<keyword evidence="3" id="KW-1185">Reference proteome</keyword>
<gene>
    <name evidence="2" type="ORF">OGAPHI_002909</name>
</gene>
<sequence>MAHRSQPELVPANAPLSKPSQPMDELAFREVELKTWYNLNLQLMDQLSNTSYMLTLIHLHHKLLEAFVEVINTKKLAGFTVKSVAGSCFKNSMLTELKVSLTNLLNLLDTTYAEIFKHDVFLNIDNMKSAYLKLISPETQQPLKSNYQQLMHINFLILANSKSFSVFKKLNGVYNKEKVLEQENVYLKQRIEKSHLNVIEYTLLSQEDSKLVNSPEFRIFNHQRLVDLHLFNKRIFI</sequence>
<evidence type="ECO:0000256" key="1">
    <source>
        <dbReference type="SAM" id="MobiDB-lite"/>
    </source>
</evidence>
<dbReference type="EMBL" id="JAEUBE010000183">
    <property type="protein sequence ID" value="KAH3667260.1"/>
    <property type="molecule type" value="Genomic_DNA"/>
</dbReference>
<comment type="caution">
    <text evidence="2">The sequence shown here is derived from an EMBL/GenBank/DDBJ whole genome shotgun (WGS) entry which is preliminary data.</text>
</comment>
<organism evidence="2 3">
    <name type="scientific">Ogataea philodendri</name>
    <dbReference type="NCBI Taxonomy" id="1378263"/>
    <lineage>
        <taxon>Eukaryota</taxon>
        <taxon>Fungi</taxon>
        <taxon>Dikarya</taxon>
        <taxon>Ascomycota</taxon>
        <taxon>Saccharomycotina</taxon>
        <taxon>Pichiomycetes</taxon>
        <taxon>Pichiales</taxon>
        <taxon>Pichiaceae</taxon>
        <taxon>Ogataea</taxon>
    </lineage>
</organism>
<name>A0A9P8P8Q2_9ASCO</name>
<dbReference type="OrthoDB" id="3993182at2759"/>
<reference evidence="2" key="2">
    <citation type="submission" date="2021-01" db="EMBL/GenBank/DDBJ databases">
        <authorList>
            <person name="Schikora-Tamarit M.A."/>
        </authorList>
    </citation>
    <scope>NUCLEOTIDE SEQUENCE</scope>
    <source>
        <strain evidence="2">CBS6075</strain>
    </source>
</reference>
<dbReference type="RefSeq" id="XP_046062072.1">
    <property type="nucleotide sequence ID" value="XM_046203831.1"/>
</dbReference>
<feature type="region of interest" description="Disordered" evidence="1">
    <location>
        <begin position="1"/>
        <end position="21"/>
    </location>
</feature>
<evidence type="ECO:0000313" key="3">
    <source>
        <dbReference type="Proteomes" id="UP000769157"/>
    </source>
</evidence>
<reference evidence="2" key="1">
    <citation type="journal article" date="2021" name="Open Biol.">
        <title>Shared evolutionary footprints suggest mitochondrial oxidative damage underlies multiple complex I losses in fungi.</title>
        <authorList>
            <person name="Schikora-Tamarit M.A."/>
            <person name="Marcet-Houben M."/>
            <person name="Nosek J."/>
            <person name="Gabaldon T."/>
        </authorList>
    </citation>
    <scope>NUCLEOTIDE SEQUENCE</scope>
    <source>
        <strain evidence="2">CBS6075</strain>
    </source>
</reference>
<dbReference type="Proteomes" id="UP000769157">
    <property type="component" value="Unassembled WGS sequence"/>
</dbReference>